<feature type="transmembrane region" description="Helical" evidence="2">
    <location>
        <begin position="168"/>
        <end position="191"/>
    </location>
</feature>
<evidence type="ECO:0000313" key="4">
    <source>
        <dbReference type="Proteomes" id="UP000023152"/>
    </source>
</evidence>
<evidence type="ECO:0000313" key="3">
    <source>
        <dbReference type="EMBL" id="ETO30618.1"/>
    </source>
</evidence>
<feature type="compositionally biased region" description="Basic and acidic residues" evidence="1">
    <location>
        <begin position="219"/>
        <end position="231"/>
    </location>
</feature>
<feature type="transmembrane region" description="Helical" evidence="2">
    <location>
        <begin position="85"/>
        <end position="106"/>
    </location>
</feature>
<proteinExistence type="predicted"/>
<organism evidence="3 4">
    <name type="scientific">Reticulomyxa filosa</name>
    <dbReference type="NCBI Taxonomy" id="46433"/>
    <lineage>
        <taxon>Eukaryota</taxon>
        <taxon>Sar</taxon>
        <taxon>Rhizaria</taxon>
        <taxon>Retaria</taxon>
        <taxon>Foraminifera</taxon>
        <taxon>Monothalamids</taxon>
        <taxon>Reticulomyxidae</taxon>
        <taxon>Reticulomyxa</taxon>
    </lineage>
</organism>
<dbReference type="PANTHER" id="PTHR38079:SF1">
    <property type="entry name" value="TRANSMEMBRANE PROTEIN"/>
    <property type="match status" value="1"/>
</dbReference>
<dbReference type="PANTHER" id="PTHR38079">
    <property type="entry name" value="TRANSMEMBRANE PROTEIN"/>
    <property type="match status" value="1"/>
</dbReference>
<feature type="compositionally biased region" description="Polar residues" evidence="1">
    <location>
        <begin position="232"/>
        <end position="243"/>
    </location>
</feature>
<protein>
    <submittedName>
        <fullName evidence="3">Uncharacterized protein</fullName>
    </submittedName>
</protein>
<feature type="region of interest" description="Disordered" evidence="1">
    <location>
        <begin position="216"/>
        <end position="243"/>
    </location>
</feature>
<evidence type="ECO:0000256" key="2">
    <source>
        <dbReference type="SAM" id="Phobius"/>
    </source>
</evidence>
<gene>
    <name evidence="3" type="ORF">RFI_06501</name>
</gene>
<keyword evidence="2" id="KW-1133">Transmembrane helix</keyword>
<comment type="caution">
    <text evidence="3">The sequence shown here is derived from an EMBL/GenBank/DDBJ whole genome shotgun (WGS) entry which is preliminary data.</text>
</comment>
<keyword evidence="4" id="KW-1185">Reference proteome</keyword>
<feature type="transmembrane region" description="Helical" evidence="2">
    <location>
        <begin position="16"/>
        <end position="36"/>
    </location>
</feature>
<sequence>MQAKVISFFSKSQFRFSILLGVTLVGEITLLALSIVQTKSEGNTHSSKSWSDICSEQTMQYFNPFRLELKNGDYFSCPWPVNDSVFRIILCFLVIFYNVGIFVTLLKSFQRRVWTICRYSMLVLSGCSFAVFVLDSDHCRTGFDLCNNDFEIDGNKILSFSPGIKQCVLIPFIWTILLDLAVFILTTWQFLTMQLYPYLGVAAYTGEQKVVQSPAKVEPVSKKSDAGEQKNTEQPSNTGAFGI</sequence>
<dbReference type="AlphaFoldDB" id="X6NXK9"/>
<keyword evidence="2" id="KW-0812">Transmembrane</keyword>
<dbReference type="EMBL" id="ASPP01005397">
    <property type="protein sequence ID" value="ETO30618.1"/>
    <property type="molecule type" value="Genomic_DNA"/>
</dbReference>
<reference evidence="3 4" key="1">
    <citation type="journal article" date="2013" name="Curr. Biol.">
        <title>The Genome of the Foraminiferan Reticulomyxa filosa.</title>
        <authorList>
            <person name="Glockner G."/>
            <person name="Hulsmann N."/>
            <person name="Schleicher M."/>
            <person name="Noegel A.A."/>
            <person name="Eichinger L."/>
            <person name="Gallinger C."/>
            <person name="Pawlowski J."/>
            <person name="Sierra R."/>
            <person name="Euteneuer U."/>
            <person name="Pillet L."/>
            <person name="Moustafa A."/>
            <person name="Platzer M."/>
            <person name="Groth M."/>
            <person name="Szafranski K."/>
            <person name="Schliwa M."/>
        </authorList>
    </citation>
    <scope>NUCLEOTIDE SEQUENCE [LARGE SCALE GENOMIC DNA]</scope>
</reference>
<accession>X6NXK9</accession>
<name>X6NXK9_RETFI</name>
<dbReference type="Proteomes" id="UP000023152">
    <property type="component" value="Unassembled WGS sequence"/>
</dbReference>
<keyword evidence="2" id="KW-0472">Membrane</keyword>
<evidence type="ECO:0000256" key="1">
    <source>
        <dbReference type="SAM" id="MobiDB-lite"/>
    </source>
</evidence>